<dbReference type="AlphaFoldDB" id="A0A0D1Z0N0"/>
<dbReference type="InterPro" id="IPR049453">
    <property type="entry name" value="Memb_transporter_dom"/>
</dbReference>
<organism evidence="10 11">
    <name type="scientific">Exophiala spinifera</name>
    <dbReference type="NCBI Taxonomy" id="91928"/>
    <lineage>
        <taxon>Eukaryota</taxon>
        <taxon>Fungi</taxon>
        <taxon>Dikarya</taxon>
        <taxon>Ascomycota</taxon>
        <taxon>Pezizomycotina</taxon>
        <taxon>Eurotiomycetes</taxon>
        <taxon>Chaetothyriomycetidae</taxon>
        <taxon>Chaetothyriales</taxon>
        <taxon>Herpotrichiellaceae</taxon>
        <taxon>Exophiala</taxon>
    </lineage>
</organism>
<comment type="subcellular location">
    <subcellularLocation>
        <location evidence="1">Membrane</location>
        <topology evidence="1">Multi-pass membrane protein</topology>
    </subcellularLocation>
</comment>
<keyword evidence="4 6" id="KW-0472">Membrane</keyword>
<evidence type="ECO:0000259" key="8">
    <source>
        <dbReference type="Pfam" id="PF10337"/>
    </source>
</evidence>
<keyword evidence="3 6" id="KW-1133">Transmembrane helix</keyword>
<evidence type="ECO:0008006" key="12">
    <source>
        <dbReference type="Google" id="ProtNLM"/>
    </source>
</evidence>
<gene>
    <name evidence="10" type="ORF">PV08_01746</name>
</gene>
<feature type="transmembrane region" description="Helical" evidence="6">
    <location>
        <begin position="90"/>
        <end position="106"/>
    </location>
</feature>
<evidence type="ECO:0000256" key="1">
    <source>
        <dbReference type="ARBA" id="ARBA00004141"/>
    </source>
</evidence>
<dbReference type="OrthoDB" id="2274698at2759"/>
<feature type="transmembrane region" description="Helical" evidence="6">
    <location>
        <begin position="189"/>
        <end position="207"/>
    </location>
</feature>
<feature type="transmembrane region" description="Helical" evidence="6">
    <location>
        <begin position="227"/>
        <end position="244"/>
    </location>
</feature>
<dbReference type="RefSeq" id="XP_016241382.1">
    <property type="nucleotide sequence ID" value="XM_016376106.1"/>
</dbReference>
<dbReference type="GO" id="GO:0016020">
    <property type="term" value="C:membrane"/>
    <property type="evidence" value="ECO:0007669"/>
    <property type="project" value="UniProtKB-SubCell"/>
</dbReference>
<accession>A0A0D1Z0N0</accession>
<dbReference type="Pfam" id="PF13515">
    <property type="entry name" value="FUSC_2"/>
    <property type="match status" value="1"/>
</dbReference>
<dbReference type="PANTHER" id="PTHR37994:SF4">
    <property type="entry name" value="ER TRANSPORTER 6TM N-TERMINAL DOMAIN-CONTAINING PROTEIN-RELATED"/>
    <property type="match status" value="1"/>
</dbReference>
<evidence type="ECO:0000256" key="6">
    <source>
        <dbReference type="SAM" id="Phobius"/>
    </source>
</evidence>
<evidence type="ECO:0000259" key="7">
    <source>
        <dbReference type="Pfam" id="PF10334"/>
    </source>
</evidence>
<sequence length="1080" mass="119672">MERSSEATVGEEVGAEDEQQRQQRQQQHDGLDPDDTASQHASGRPGLFKRLWTKAGLDLPTLMMMLKGAIAPTIALAAYESDAWAREYSTLGYLSAIMTTLTLPILPRGKFLQNLLTATFAVCLGAAMTLLTIRCTVAARESRSRASQEGTSGSQEARSYSTAANATAVAWLFFNLWFANTLRAARPQLMIVSILYTIFMVVALTYAPKFTTMAVGMAFVKRLLKTFLTGFALSTGVSLFILPVSSRMVCQKQMAGVLNLLKTCISIHNSYLQQISAYQQEAALADGKNGASRGPADSAASAQQAQALSAKLKTTLHETSNLFGMLKIEIGFAKKEIGFGKLRPEDFSMIWVRIQQIFLPIAGLSTFADILETVRRHKVEGEDLLQDAGLVDAIHKLEADEWHEVVAMSREPFTRVKASLADGIAHAQYVLELVPRPKTSKIKDLEKNADAAPAPGDPKFAEHLKAEIKLFEEHREGTMRRWCEKKGIDVPAKFWEDPSAQYNFEGAASLDETIRNKHNHQQLYLILYLEYLLYSICLSILDLVVFADSKVQDGTMSKMRLIFPGWRRIKNLFKHMFTQEDSEPALPDGDATGVVIWPGESVFGNRDPEHLPPTNLYQRMTDYLRAIPRVLGSDASSFGFRAAVASVSIAILGYLRPTHTFYNEQRGVWAVIMVAISMGPTAGAGVQGFLFRIGGTVIAMVVSIAIWYMGDQKPAAIIPLLYIAIVCGFYVVLKKQKYLISGVISIVTLVLIVGYELQDLKIGTKLLTSNGQKYYHIYVLAPYRLATVVIGLTVAFIWTYLPYPVTTRSTLRKDLGSALYLLGNYYACTHSNVEMKLRLGAHADDADKNSPMRKLDKARIQCFTKMLTMLNKLRQHSDFIVYEPTFGGKFPKQTYDGLIVHLQSLFNYMALINYSSQAFVTRPDRSGDLDDYDDKVPDRGHPMGHLPTRYVESEWLSDFRRLTAEAAVTNHELTSIICLVAASISNSQPLPPYVRVPPPIHLADQLSRIDPGILSVQHINEPCYAAFAVLEIASVLIMQETTAVLAKVKELVGEVDFSLHMSSSTDTSSSSLPNGKGKAD</sequence>
<feature type="domain" description="DUF2421" evidence="7">
    <location>
        <begin position="802"/>
        <end position="908"/>
    </location>
</feature>
<evidence type="ECO:0000256" key="5">
    <source>
        <dbReference type="SAM" id="MobiDB-lite"/>
    </source>
</evidence>
<feature type="transmembrane region" description="Helical" evidence="6">
    <location>
        <begin position="689"/>
        <end position="708"/>
    </location>
</feature>
<evidence type="ECO:0000313" key="11">
    <source>
        <dbReference type="Proteomes" id="UP000053328"/>
    </source>
</evidence>
<dbReference type="PANTHER" id="PTHR37994">
    <property type="entry name" value="ARAE_2_N DOMAIN-CONTAINING PROTEIN-RELATED"/>
    <property type="match status" value="1"/>
</dbReference>
<dbReference type="STRING" id="91928.A0A0D1Z0N0"/>
<dbReference type="InterPro" id="IPR018823">
    <property type="entry name" value="ArAE_2_N"/>
</dbReference>
<feature type="transmembrane region" description="Helical" evidence="6">
    <location>
        <begin position="118"/>
        <end position="139"/>
    </location>
</feature>
<evidence type="ECO:0000256" key="3">
    <source>
        <dbReference type="ARBA" id="ARBA00022989"/>
    </source>
</evidence>
<dbReference type="HOGENOM" id="CLU_001788_0_1_1"/>
<feature type="transmembrane region" description="Helical" evidence="6">
    <location>
        <begin position="715"/>
        <end position="732"/>
    </location>
</feature>
<keyword evidence="11" id="KW-1185">Reference proteome</keyword>
<dbReference type="Pfam" id="PF10337">
    <property type="entry name" value="ArAE_2_N"/>
    <property type="match status" value="1"/>
</dbReference>
<dbReference type="InterPro" id="IPR018820">
    <property type="entry name" value="BRE4-related_DUF2421"/>
</dbReference>
<evidence type="ECO:0000313" key="10">
    <source>
        <dbReference type="EMBL" id="KIW21166.1"/>
    </source>
</evidence>
<dbReference type="Proteomes" id="UP000053328">
    <property type="component" value="Unassembled WGS sequence"/>
</dbReference>
<protein>
    <recommendedName>
        <fullName evidence="12">ER transporter 6TM N-terminal domain-containing protein</fullName>
    </recommendedName>
</protein>
<dbReference type="Pfam" id="PF10334">
    <property type="entry name" value="BRE4"/>
    <property type="match status" value="1"/>
</dbReference>
<evidence type="ECO:0000259" key="9">
    <source>
        <dbReference type="Pfam" id="PF13515"/>
    </source>
</evidence>
<feature type="transmembrane region" description="Helical" evidence="6">
    <location>
        <begin position="667"/>
        <end position="683"/>
    </location>
</feature>
<feature type="compositionally biased region" description="Low complexity" evidence="5">
    <location>
        <begin position="1062"/>
        <end position="1071"/>
    </location>
</feature>
<reference evidence="10 11" key="1">
    <citation type="submission" date="2015-01" db="EMBL/GenBank/DDBJ databases">
        <title>The Genome Sequence of Exophiala spinifera CBS89968.</title>
        <authorList>
            <consortium name="The Broad Institute Genomics Platform"/>
            <person name="Cuomo C."/>
            <person name="de Hoog S."/>
            <person name="Gorbushina A."/>
            <person name="Stielow B."/>
            <person name="Teixiera M."/>
            <person name="Abouelleil A."/>
            <person name="Chapman S.B."/>
            <person name="Priest M."/>
            <person name="Young S.K."/>
            <person name="Wortman J."/>
            <person name="Nusbaum C."/>
            <person name="Birren B."/>
        </authorList>
    </citation>
    <scope>NUCLEOTIDE SEQUENCE [LARGE SCALE GENOMIC DNA]</scope>
    <source>
        <strain evidence="10 11">CBS 89968</strain>
    </source>
</reference>
<feature type="region of interest" description="Disordered" evidence="5">
    <location>
        <begin position="1061"/>
        <end position="1080"/>
    </location>
</feature>
<proteinExistence type="predicted"/>
<name>A0A0D1Z0N0_9EURO</name>
<dbReference type="GeneID" id="27328829"/>
<feature type="transmembrane region" description="Helical" evidence="6">
    <location>
        <begin position="777"/>
        <end position="801"/>
    </location>
</feature>
<keyword evidence="2 6" id="KW-0812">Transmembrane</keyword>
<feature type="transmembrane region" description="Helical" evidence="6">
    <location>
        <begin position="738"/>
        <end position="757"/>
    </location>
</feature>
<evidence type="ECO:0000256" key="4">
    <source>
        <dbReference type="ARBA" id="ARBA00023136"/>
    </source>
</evidence>
<feature type="region of interest" description="Disordered" evidence="5">
    <location>
        <begin position="1"/>
        <end position="43"/>
    </location>
</feature>
<dbReference type="EMBL" id="KN847492">
    <property type="protein sequence ID" value="KIW21166.1"/>
    <property type="molecule type" value="Genomic_DNA"/>
</dbReference>
<evidence type="ECO:0000256" key="2">
    <source>
        <dbReference type="ARBA" id="ARBA00022692"/>
    </source>
</evidence>
<feature type="transmembrane region" description="Helical" evidence="6">
    <location>
        <begin position="638"/>
        <end position="655"/>
    </location>
</feature>
<feature type="domain" description="Integral membrane bound transporter" evidence="9">
    <location>
        <begin position="661"/>
        <end position="798"/>
    </location>
</feature>
<feature type="compositionally biased region" description="Basic and acidic residues" evidence="5">
    <location>
        <begin position="18"/>
        <end position="31"/>
    </location>
</feature>
<feature type="transmembrane region" description="Helical" evidence="6">
    <location>
        <begin position="523"/>
        <end position="547"/>
    </location>
</feature>
<feature type="domain" description="Putative ER transporter 6TM N-terminal" evidence="8">
    <location>
        <begin position="48"/>
        <end position="381"/>
    </location>
</feature>
<dbReference type="VEuPathDB" id="FungiDB:PV08_01746"/>